<reference evidence="1" key="2">
    <citation type="submission" date="2025-08" db="UniProtKB">
        <authorList>
            <consortium name="Ensembl"/>
        </authorList>
    </citation>
    <scope>IDENTIFICATION</scope>
</reference>
<dbReference type="AlphaFoldDB" id="A0A4W5N6E9"/>
<keyword evidence="2" id="KW-1185">Reference proteome</keyword>
<evidence type="ECO:0000313" key="1">
    <source>
        <dbReference type="Ensembl" id="ENSHHUP00000045538.1"/>
    </source>
</evidence>
<proteinExistence type="predicted"/>
<dbReference type="Ensembl" id="ENSHHUT00000047223.1">
    <property type="protein sequence ID" value="ENSHHUP00000045538.1"/>
    <property type="gene ID" value="ENSHHUG00000027784.1"/>
</dbReference>
<reference evidence="1" key="3">
    <citation type="submission" date="2025-09" db="UniProtKB">
        <authorList>
            <consortium name="Ensembl"/>
        </authorList>
    </citation>
    <scope>IDENTIFICATION</scope>
</reference>
<dbReference type="GeneTree" id="ENSGT00640000091541"/>
<sequence length="106" mass="12085">MEYLNGHDYSLLLTATDDGALRIWKNFADQRNPEMVTAWQGLSDMLPTTRGLARRVSISLDRSKGQGGQSWYRVFLPVVMYKTDMKGDKLCRDNSLVLTVSFHTQV</sequence>
<dbReference type="Proteomes" id="UP000314982">
    <property type="component" value="Unassembled WGS sequence"/>
</dbReference>
<organism evidence="1 2">
    <name type="scientific">Hucho hucho</name>
    <name type="common">huchen</name>
    <dbReference type="NCBI Taxonomy" id="62062"/>
    <lineage>
        <taxon>Eukaryota</taxon>
        <taxon>Metazoa</taxon>
        <taxon>Chordata</taxon>
        <taxon>Craniata</taxon>
        <taxon>Vertebrata</taxon>
        <taxon>Euteleostomi</taxon>
        <taxon>Actinopterygii</taxon>
        <taxon>Neopterygii</taxon>
        <taxon>Teleostei</taxon>
        <taxon>Protacanthopterygii</taxon>
        <taxon>Salmoniformes</taxon>
        <taxon>Salmonidae</taxon>
        <taxon>Salmoninae</taxon>
        <taxon>Hucho</taxon>
    </lineage>
</organism>
<protein>
    <submittedName>
        <fullName evidence="1">Uncharacterized protein</fullName>
    </submittedName>
</protein>
<name>A0A4W5N6E9_9TELE</name>
<accession>A0A4W5N6E9</accession>
<evidence type="ECO:0000313" key="2">
    <source>
        <dbReference type="Proteomes" id="UP000314982"/>
    </source>
</evidence>
<reference evidence="2" key="1">
    <citation type="submission" date="2018-06" db="EMBL/GenBank/DDBJ databases">
        <title>Genome assembly of Danube salmon.</title>
        <authorList>
            <person name="Macqueen D.J."/>
            <person name="Gundappa M.K."/>
        </authorList>
    </citation>
    <scope>NUCLEOTIDE SEQUENCE [LARGE SCALE GENOMIC DNA]</scope>
</reference>